<dbReference type="InterPro" id="IPR001623">
    <property type="entry name" value="DnaJ_domain"/>
</dbReference>
<dbReference type="SUPFAM" id="SSF48452">
    <property type="entry name" value="TPR-like"/>
    <property type="match status" value="1"/>
</dbReference>
<evidence type="ECO:0000259" key="6">
    <source>
        <dbReference type="PROSITE" id="PS50076"/>
    </source>
</evidence>
<dbReference type="Pfam" id="PF00226">
    <property type="entry name" value="DnaJ"/>
    <property type="match status" value="1"/>
</dbReference>
<dbReference type="Gene3D" id="1.10.287.110">
    <property type="entry name" value="DnaJ domain"/>
    <property type="match status" value="1"/>
</dbReference>
<dbReference type="Gene3D" id="1.25.40.10">
    <property type="entry name" value="Tetratricopeptide repeat domain"/>
    <property type="match status" value="1"/>
</dbReference>
<dbReference type="AlphaFoldDB" id="A0A7S1TCA8"/>
<feature type="compositionally biased region" description="Basic and acidic residues" evidence="4">
    <location>
        <begin position="93"/>
        <end position="108"/>
    </location>
</feature>
<name>A0A7S1TCA8_9RHOD</name>
<dbReference type="PROSITE" id="PS50005">
    <property type="entry name" value="TPR"/>
    <property type="match status" value="1"/>
</dbReference>
<dbReference type="SMART" id="SM00271">
    <property type="entry name" value="DnaJ"/>
    <property type="match status" value="1"/>
</dbReference>
<keyword evidence="5" id="KW-0812">Transmembrane</keyword>
<dbReference type="PANTHER" id="PTHR22904">
    <property type="entry name" value="TPR REPEAT CONTAINING PROTEIN"/>
    <property type="match status" value="1"/>
</dbReference>
<keyword evidence="2 3" id="KW-0802">TPR repeat</keyword>
<feature type="region of interest" description="Disordered" evidence="4">
    <location>
        <begin position="43"/>
        <end position="108"/>
    </location>
</feature>
<dbReference type="SUPFAM" id="SSF46565">
    <property type="entry name" value="Chaperone J-domain"/>
    <property type="match status" value="1"/>
</dbReference>
<evidence type="ECO:0000313" key="7">
    <source>
        <dbReference type="EMBL" id="CAD9232404.1"/>
    </source>
</evidence>
<dbReference type="InterPro" id="IPR011990">
    <property type="entry name" value="TPR-like_helical_dom_sf"/>
</dbReference>
<keyword evidence="5" id="KW-0472">Membrane</keyword>
<protein>
    <recommendedName>
        <fullName evidence="6">J domain-containing protein</fullName>
    </recommendedName>
</protein>
<evidence type="ECO:0000256" key="3">
    <source>
        <dbReference type="PROSITE-ProRule" id="PRU00339"/>
    </source>
</evidence>
<evidence type="ECO:0000256" key="1">
    <source>
        <dbReference type="ARBA" id="ARBA00022737"/>
    </source>
</evidence>
<dbReference type="EMBL" id="HBGH01008197">
    <property type="protein sequence ID" value="CAD9232404.1"/>
    <property type="molecule type" value="Transcribed_RNA"/>
</dbReference>
<gene>
    <name evidence="7" type="ORF">CCAE0312_LOCUS4486</name>
</gene>
<accession>A0A7S1TCA8</accession>
<proteinExistence type="predicted"/>
<keyword evidence="1" id="KW-0677">Repeat</keyword>
<keyword evidence="5" id="KW-1133">Transmembrane helix</keyword>
<reference evidence="7" key="1">
    <citation type="submission" date="2021-01" db="EMBL/GenBank/DDBJ databases">
        <authorList>
            <person name="Corre E."/>
            <person name="Pelletier E."/>
            <person name="Niang G."/>
            <person name="Scheremetjew M."/>
            <person name="Finn R."/>
            <person name="Kale V."/>
            <person name="Holt S."/>
            <person name="Cochrane G."/>
            <person name="Meng A."/>
            <person name="Brown T."/>
            <person name="Cohen L."/>
        </authorList>
    </citation>
    <scope>NUCLEOTIDE SEQUENCE</scope>
    <source>
        <strain evidence="7">SAG 36.94</strain>
    </source>
</reference>
<evidence type="ECO:0000256" key="4">
    <source>
        <dbReference type="SAM" id="MobiDB-lite"/>
    </source>
</evidence>
<organism evidence="7">
    <name type="scientific">Compsopogon caeruleus</name>
    <dbReference type="NCBI Taxonomy" id="31354"/>
    <lineage>
        <taxon>Eukaryota</taxon>
        <taxon>Rhodophyta</taxon>
        <taxon>Compsopogonophyceae</taxon>
        <taxon>Compsopogonales</taxon>
        <taxon>Compsopogonaceae</taxon>
        <taxon>Compsopogon</taxon>
    </lineage>
</organism>
<dbReference type="PRINTS" id="PR00625">
    <property type="entry name" value="JDOMAIN"/>
</dbReference>
<dbReference type="SMART" id="SM00028">
    <property type="entry name" value="TPR"/>
    <property type="match status" value="3"/>
</dbReference>
<dbReference type="InterPro" id="IPR036869">
    <property type="entry name" value="J_dom_sf"/>
</dbReference>
<feature type="transmembrane region" description="Helical" evidence="5">
    <location>
        <begin position="384"/>
        <end position="413"/>
    </location>
</feature>
<sequence length="453" mass="50422">MQDENDLSEGRAGMGLNFGVTPGNVVPSMNPTGFLQMDATEMESMGDNPSSRSHLEGGMAGLPVHTSEGEGLTRGSVPDVRASIPESELNSSRMDDMHGESAGEDREADRYKEEGNAAFAIQEYHRAVAAYSMAIELAPTRSTLFSNRSAAYTKLGLLDKAIRDADMCIALDPDWAKGYWRKGTAQLENQAYKEAIVTFETGLEHCPTDRNLVEGKRKAIKCASVVDAIVGDQHGNFDIDAPSQRKKDNGAAGGDTVVEMGDEEMNDGSYWPHSAEIEILRIGKAKDYYEVLNCSKSAVEGNVKRNYHKLARILHPDKCQIEGAEQAMIEVTLAYNTLTTPHKKETYDMFINERDGEMTFAEWEAKKANDALPKWLRWLLQIRGCGLCISVLALIPVVIVLIPLLILLAIFYYPYVVVLRCCFPGKYQEHVIHLEKERARVDEEHQDEKFSHL</sequence>
<evidence type="ECO:0000256" key="2">
    <source>
        <dbReference type="ARBA" id="ARBA00022803"/>
    </source>
</evidence>
<evidence type="ECO:0000256" key="5">
    <source>
        <dbReference type="SAM" id="Phobius"/>
    </source>
</evidence>
<dbReference type="GO" id="GO:0051879">
    <property type="term" value="F:Hsp90 protein binding"/>
    <property type="evidence" value="ECO:0007669"/>
    <property type="project" value="TreeGrafter"/>
</dbReference>
<feature type="repeat" description="TPR" evidence="3">
    <location>
        <begin position="108"/>
        <end position="141"/>
    </location>
</feature>
<dbReference type="PROSITE" id="PS50076">
    <property type="entry name" value="DNAJ_2"/>
    <property type="match status" value="1"/>
</dbReference>
<dbReference type="PANTHER" id="PTHR22904:SF523">
    <property type="entry name" value="STRESS-INDUCED-PHOSPHOPROTEIN 1"/>
    <property type="match status" value="1"/>
</dbReference>
<feature type="domain" description="J" evidence="6">
    <location>
        <begin position="287"/>
        <end position="351"/>
    </location>
</feature>
<dbReference type="CDD" id="cd06257">
    <property type="entry name" value="DnaJ"/>
    <property type="match status" value="1"/>
</dbReference>
<dbReference type="InterPro" id="IPR019734">
    <property type="entry name" value="TPR_rpt"/>
</dbReference>